<gene>
    <name evidence="1" type="ORF">H9901_00325</name>
</gene>
<evidence type="ECO:0000313" key="1">
    <source>
        <dbReference type="EMBL" id="MBU3851148.1"/>
    </source>
</evidence>
<reference evidence="1" key="2">
    <citation type="submission" date="2021-04" db="EMBL/GenBank/DDBJ databases">
        <authorList>
            <person name="Gilroy R."/>
        </authorList>
    </citation>
    <scope>NUCLEOTIDE SEQUENCE</scope>
    <source>
        <strain evidence="1">F6-6636</strain>
    </source>
</reference>
<accession>A0A948X0P8</accession>
<dbReference type="Pfam" id="PF11148">
    <property type="entry name" value="DUF2922"/>
    <property type="match status" value="1"/>
</dbReference>
<organism evidence="1 2">
    <name type="scientific">Candidatus Paralactobacillus gallistercoris</name>
    <dbReference type="NCBI Taxonomy" id="2838724"/>
    <lineage>
        <taxon>Bacteria</taxon>
        <taxon>Bacillati</taxon>
        <taxon>Bacillota</taxon>
        <taxon>Bacilli</taxon>
        <taxon>Lactobacillales</taxon>
        <taxon>Lactobacillaceae</taxon>
        <taxon>Lactobacillus</taxon>
    </lineage>
</organism>
<dbReference type="AlphaFoldDB" id="A0A948X0P8"/>
<reference evidence="1" key="1">
    <citation type="journal article" date="2021" name="PeerJ">
        <title>Extensive microbial diversity within the chicken gut microbiome revealed by metagenomics and culture.</title>
        <authorList>
            <person name="Gilroy R."/>
            <person name="Ravi A."/>
            <person name="Getino M."/>
            <person name="Pursley I."/>
            <person name="Horton D.L."/>
            <person name="Alikhan N.F."/>
            <person name="Baker D."/>
            <person name="Gharbi K."/>
            <person name="Hall N."/>
            <person name="Watson M."/>
            <person name="Adriaenssens E.M."/>
            <person name="Foster-Nyarko E."/>
            <person name="Jarju S."/>
            <person name="Secka A."/>
            <person name="Antonio M."/>
            <person name="Oren A."/>
            <person name="Chaudhuri R.R."/>
            <person name="La Ragione R."/>
            <person name="Hildebrand F."/>
            <person name="Pallen M.J."/>
        </authorList>
    </citation>
    <scope>NUCLEOTIDE SEQUENCE</scope>
    <source>
        <strain evidence="1">F6-6636</strain>
    </source>
</reference>
<dbReference type="EMBL" id="JAHLFS010000006">
    <property type="protein sequence ID" value="MBU3851148.1"/>
    <property type="molecule type" value="Genomic_DNA"/>
</dbReference>
<protein>
    <submittedName>
        <fullName evidence="1">DUF2922 domain-containing protein</fullName>
    </submittedName>
</protein>
<evidence type="ECO:0000313" key="2">
    <source>
        <dbReference type="Proteomes" id="UP000777303"/>
    </source>
</evidence>
<dbReference type="InterPro" id="IPR021321">
    <property type="entry name" value="DUF2922"/>
</dbReference>
<sequence length="79" mass="9053">MKTLQLNFKNDKGRKTHFNLKYVDEELTPQTVREAMQAIVDAQLVTDKDGQLTYTQVCGAKYIQREETPLFDDEAVTTA</sequence>
<dbReference type="Proteomes" id="UP000777303">
    <property type="component" value="Unassembled WGS sequence"/>
</dbReference>
<comment type="caution">
    <text evidence="1">The sequence shown here is derived from an EMBL/GenBank/DDBJ whole genome shotgun (WGS) entry which is preliminary data.</text>
</comment>
<name>A0A948X0P8_9LACO</name>
<proteinExistence type="predicted"/>